<protein>
    <submittedName>
        <fullName evidence="2">Unnamed protein product</fullName>
    </submittedName>
</protein>
<dbReference type="AlphaFoldDB" id="A0A8H3SCJ1"/>
<dbReference type="PROSITE" id="PS50096">
    <property type="entry name" value="IQ"/>
    <property type="match status" value="1"/>
</dbReference>
<dbReference type="InterPro" id="IPR021858">
    <property type="entry name" value="Fun_TF"/>
</dbReference>
<feature type="compositionally biased region" description="Polar residues" evidence="1">
    <location>
        <begin position="13"/>
        <end position="25"/>
    </location>
</feature>
<proteinExistence type="predicted"/>
<evidence type="ECO:0000313" key="3">
    <source>
        <dbReference type="Proteomes" id="UP000465221"/>
    </source>
</evidence>
<dbReference type="Proteomes" id="UP000465221">
    <property type="component" value="Unassembled WGS sequence"/>
</dbReference>
<dbReference type="PANTHER" id="PTHR37540">
    <property type="entry name" value="TRANSCRIPTION FACTOR (ACR-2), PUTATIVE-RELATED-RELATED"/>
    <property type="match status" value="1"/>
</dbReference>
<accession>A0A8H3SCJ1</accession>
<comment type="caution">
    <text evidence="2">The sequence shown here is derived from an EMBL/GenBank/DDBJ whole genome shotgun (WGS) entry which is preliminary data.</text>
</comment>
<name>A0A8H3SCJ1_9EURO</name>
<feature type="region of interest" description="Disordered" evidence="1">
    <location>
        <begin position="1"/>
        <end position="75"/>
    </location>
</feature>
<reference evidence="2 3" key="1">
    <citation type="submission" date="2020-01" db="EMBL/GenBank/DDBJ databases">
        <title>Draft genome sequence of Aspergillus udagawae IFM 46972.</title>
        <authorList>
            <person name="Takahashi H."/>
            <person name="Yaguchi T."/>
        </authorList>
    </citation>
    <scope>NUCLEOTIDE SEQUENCE [LARGE SCALE GENOMIC DNA]</scope>
    <source>
        <strain evidence="2 3">IFM 46972</strain>
    </source>
</reference>
<feature type="compositionally biased region" description="Low complexity" evidence="1">
    <location>
        <begin position="1"/>
        <end position="12"/>
    </location>
</feature>
<gene>
    <name evidence="2" type="ORF">IFM46972_10409</name>
</gene>
<sequence>MSQRASSSSSGSNQFTFVSGNIQSEARSHAMREHWKRRHKRNQEAKSNRTRKTSRTLLPRSMNSEEPSSSELQQSTAWIEKAKEKETGNAGAGIPAQLLCGMGYALSSSRPDPFQTCPVHLTSQHQRLLHHWIGTHAAMMFEELEVTEFNPMRDVWFPLDLSNASSFNCIMAHSAAHLAHLYAGTPPRRGTNSADALKYKIEAVRILRLWLADPEKELSDDSFAATVRLLTFERYWGTAADWQIHRDGLQRMIDAKGGVEALHENWRLELVVYLVSLMSRPSWLESMNNLDQISRPLFFSSFLPSRSSLDVQKVRCLWLISFIQDLRTFMGSFYSVGLSSYPSIHSAVGLLRHRYLLSLQTSSYDTHITEWEDKMLGCLFSISIIVQESASLLSDGNRTTPMSNALAELEIFLRDSQVIWRDSVHSLHSILHQSLTRLFQDGEFKVNYVTDLVQVLGTLSLEARQGVGRCLLNLLYSLGNKDHTLLIDDGWTPDSLLSSMHGH</sequence>
<evidence type="ECO:0000313" key="2">
    <source>
        <dbReference type="EMBL" id="GFF56024.1"/>
    </source>
</evidence>
<dbReference type="PANTHER" id="PTHR37540:SF5">
    <property type="entry name" value="TRANSCRIPTION FACTOR DOMAIN-CONTAINING PROTEIN"/>
    <property type="match status" value="1"/>
</dbReference>
<organism evidence="2 3">
    <name type="scientific">Aspergillus udagawae</name>
    <dbReference type="NCBI Taxonomy" id="91492"/>
    <lineage>
        <taxon>Eukaryota</taxon>
        <taxon>Fungi</taxon>
        <taxon>Dikarya</taxon>
        <taxon>Ascomycota</taxon>
        <taxon>Pezizomycotina</taxon>
        <taxon>Eurotiomycetes</taxon>
        <taxon>Eurotiomycetidae</taxon>
        <taxon>Eurotiales</taxon>
        <taxon>Aspergillaceae</taxon>
        <taxon>Aspergillus</taxon>
        <taxon>Aspergillus subgen. Fumigati</taxon>
    </lineage>
</organism>
<evidence type="ECO:0000256" key="1">
    <source>
        <dbReference type="SAM" id="MobiDB-lite"/>
    </source>
</evidence>
<dbReference type="EMBL" id="BLKC01000131">
    <property type="protein sequence ID" value="GFF56024.1"/>
    <property type="molecule type" value="Genomic_DNA"/>
</dbReference>
<dbReference type="Pfam" id="PF11951">
    <property type="entry name" value="Fungal_trans_2"/>
    <property type="match status" value="1"/>
</dbReference>